<keyword evidence="10 12" id="KW-0472">Membrane</keyword>
<dbReference type="PROSITE" id="PS00191">
    <property type="entry name" value="CYTOCHROME_B5_1"/>
    <property type="match status" value="1"/>
</dbReference>
<dbReference type="GO" id="GO:0020037">
    <property type="term" value="F:heme binding"/>
    <property type="evidence" value="ECO:0007669"/>
    <property type="project" value="UniProtKB-UniRule"/>
</dbReference>
<dbReference type="InterPro" id="IPR036400">
    <property type="entry name" value="Cyt_B5-like_heme/steroid_sf"/>
</dbReference>
<dbReference type="EMBL" id="CAMGYJ010000009">
    <property type="protein sequence ID" value="CAI0469974.1"/>
    <property type="molecule type" value="Genomic_DNA"/>
</dbReference>
<keyword evidence="8 12" id="KW-1133">Transmembrane helix</keyword>
<feature type="transmembrane region" description="Helical" evidence="12">
    <location>
        <begin position="107"/>
        <end position="127"/>
    </location>
</feature>
<dbReference type="PRINTS" id="PR00363">
    <property type="entry name" value="CYTOCHROMEB5"/>
</dbReference>
<evidence type="ECO:0000256" key="4">
    <source>
        <dbReference type="ARBA" id="ARBA00022692"/>
    </source>
</evidence>
<dbReference type="FunFam" id="3.10.120.10:FF:000002">
    <property type="entry name" value="Cytochrome b5 type B"/>
    <property type="match status" value="1"/>
</dbReference>
<dbReference type="GO" id="GO:0046872">
    <property type="term" value="F:metal ion binding"/>
    <property type="evidence" value="ECO:0007669"/>
    <property type="project" value="UniProtKB-UniRule"/>
</dbReference>
<comment type="subcellular location">
    <subcellularLocation>
        <location evidence="1">Endoplasmic reticulum membrane</location>
        <topology evidence="1">Single-pass membrane protein</topology>
        <orientation evidence="1">Cytoplasmic side</orientation>
    </subcellularLocation>
</comment>
<dbReference type="SMART" id="SM01117">
    <property type="entry name" value="Cyt-b5"/>
    <property type="match status" value="1"/>
</dbReference>
<dbReference type="InterPro" id="IPR050668">
    <property type="entry name" value="Cytochrome_b5"/>
</dbReference>
<organism evidence="14 15">
    <name type="scientific">Linum tenue</name>
    <dbReference type="NCBI Taxonomy" id="586396"/>
    <lineage>
        <taxon>Eukaryota</taxon>
        <taxon>Viridiplantae</taxon>
        <taxon>Streptophyta</taxon>
        <taxon>Embryophyta</taxon>
        <taxon>Tracheophyta</taxon>
        <taxon>Spermatophyta</taxon>
        <taxon>Magnoliopsida</taxon>
        <taxon>eudicotyledons</taxon>
        <taxon>Gunneridae</taxon>
        <taxon>Pentapetalae</taxon>
        <taxon>rosids</taxon>
        <taxon>fabids</taxon>
        <taxon>Malpighiales</taxon>
        <taxon>Linaceae</taxon>
        <taxon>Linum</taxon>
    </lineage>
</organism>
<feature type="domain" description="Cytochrome b5 heme-binding" evidence="13">
    <location>
        <begin position="6"/>
        <end position="82"/>
    </location>
</feature>
<evidence type="ECO:0000256" key="3">
    <source>
        <dbReference type="ARBA" id="ARBA00022617"/>
    </source>
</evidence>
<dbReference type="SUPFAM" id="SSF55856">
    <property type="entry name" value="Cytochrome b5-like heme/steroid binding domain"/>
    <property type="match status" value="1"/>
</dbReference>
<dbReference type="InterPro" id="IPR001199">
    <property type="entry name" value="Cyt_B5-like_heme/steroid-bd"/>
</dbReference>
<keyword evidence="4 12" id="KW-0812">Transmembrane</keyword>
<dbReference type="PANTHER" id="PTHR19359">
    <property type="entry name" value="CYTOCHROME B5"/>
    <property type="match status" value="1"/>
</dbReference>
<dbReference type="Pfam" id="PF00173">
    <property type="entry name" value="Cyt-b5"/>
    <property type="match status" value="1"/>
</dbReference>
<evidence type="ECO:0000256" key="5">
    <source>
        <dbReference type="ARBA" id="ARBA00022723"/>
    </source>
</evidence>
<keyword evidence="7" id="KW-0249">Electron transport</keyword>
<evidence type="ECO:0000256" key="6">
    <source>
        <dbReference type="ARBA" id="ARBA00022824"/>
    </source>
</evidence>
<evidence type="ECO:0000256" key="2">
    <source>
        <dbReference type="ARBA" id="ARBA00022448"/>
    </source>
</evidence>
<gene>
    <name evidence="14" type="ORF">LITE_LOCUS38371</name>
</gene>
<evidence type="ECO:0000259" key="13">
    <source>
        <dbReference type="PROSITE" id="PS50255"/>
    </source>
</evidence>
<evidence type="ECO:0000256" key="8">
    <source>
        <dbReference type="ARBA" id="ARBA00022989"/>
    </source>
</evidence>
<accession>A0AAV0PG04</accession>
<dbReference type="GO" id="GO:0005789">
    <property type="term" value="C:endoplasmic reticulum membrane"/>
    <property type="evidence" value="ECO:0007669"/>
    <property type="project" value="UniProtKB-SubCell"/>
</dbReference>
<evidence type="ECO:0000256" key="10">
    <source>
        <dbReference type="ARBA" id="ARBA00023136"/>
    </source>
</evidence>
<name>A0AAV0PG04_9ROSI</name>
<dbReference type="PROSITE" id="PS50255">
    <property type="entry name" value="CYTOCHROME_B5_2"/>
    <property type="match status" value="1"/>
</dbReference>
<keyword evidence="2" id="KW-0813">Transport</keyword>
<evidence type="ECO:0000313" key="14">
    <source>
        <dbReference type="EMBL" id="CAI0469974.1"/>
    </source>
</evidence>
<keyword evidence="15" id="KW-1185">Reference proteome</keyword>
<evidence type="ECO:0000256" key="7">
    <source>
        <dbReference type="ARBA" id="ARBA00022982"/>
    </source>
</evidence>
<dbReference type="InterPro" id="IPR018506">
    <property type="entry name" value="Cyt_B5_heme-BS"/>
</dbReference>
<keyword evidence="5 12" id="KW-0479">Metal-binding</keyword>
<reference evidence="14" key="1">
    <citation type="submission" date="2022-08" db="EMBL/GenBank/DDBJ databases">
        <authorList>
            <person name="Gutierrez-Valencia J."/>
        </authorList>
    </citation>
    <scope>NUCLEOTIDE SEQUENCE</scope>
</reference>
<dbReference type="Gene3D" id="3.10.120.10">
    <property type="entry name" value="Cytochrome b5-like heme/steroid binding domain"/>
    <property type="match status" value="1"/>
</dbReference>
<protein>
    <recommendedName>
        <fullName evidence="13">Cytochrome b5 heme-binding domain-containing protein</fullName>
    </recommendedName>
</protein>
<evidence type="ECO:0000256" key="11">
    <source>
        <dbReference type="ARBA" id="ARBA00038168"/>
    </source>
</evidence>
<comment type="caution">
    <text evidence="14">The sequence shown here is derived from an EMBL/GenBank/DDBJ whole genome shotgun (WGS) entry which is preliminary data.</text>
</comment>
<evidence type="ECO:0000256" key="9">
    <source>
        <dbReference type="ARBA" id="ARBA00023004"/>
    </source>
</evidence>
<keyword evidence="3 12" id="KW-0349">Heme</keyword>
<evidence type="ECO:0000256" key="12">
    <source>
        <dbReference type="RuleBase" id="RU362121"/>
    </source>
</evidence>
<keyword evidence="6" id="KW-0256">Endoplasmic reticulum</keyword>
<comment type="similarity">
    <text evidence="11 12">Belongs to the cytochrome b5 family.</text>
</comment>
<dbReference type="AlphaFoldDB" id="A0AAV0PG04"/>
<dbReference type="PANTHER" id="PTHR19359:SF129">
    <property type="entry name" value="CYTOCHROME B5 ISOFORM B"/>
    <property type="match status" value="1"/>
</dbReference>
<evidence type="ECO:0000313" key="15">
    <source>
        <dbReference type="Proteomes" id="UP001154282"/>
    </source>
</evidence>
<evidence type="ECO:0000256" key="1">
    <source>
        <dbReference type="ARBA" id="ARBA00004131"/>
    </source>
</evidence>
<keyword evidence="9 12" id="KW-0408">Iron</keyword>
<proteinExistence type="inferred from homology"/>
<sequence length="134" mass="15064">MAAKPARIHEFDDVVNHKSRDDCWLLIHGKVYNVTEFLEEHPGGDEVLLAATEKDATDDFEDVGHGKEARELMMKYYIGDIDPASVPSGRKYNPPVHTAKDPQYNAYLIKLLQVVLPLLIFGIAFAARTALKKE</sequence>
<dbReference type="Proteomes" id="UP001154282">
    <property type="component" value="Unassembled WGS sequence"/>
</dbReference>